<dbReference type="NCBIfam" id="TIGR00871">
    <property type="entry name" value="zwf"/>
    <property type="match status" value="1"/>
</dbReference>
<dbReference type="PANTHER" id="PTHR23429">
    <property type="entry name" value="GLUCOSE-6-PHOSPHATE 1-DEHYDROGENASE G6PD"/>
    <property type="match status" value="1"/>
</dbReference>
<sequence>MSLQQQLRTAALGGFVALLAAEIYRRSRAAAAPSPPSPSRRGPRESSSPRPPWQRSSSLHGAAMAQSLSSGCKRVSSFAPRLKPHRGQAAPHDNSDSDDDGTEALEQRVEWLLPRKMMVSIIVFGADGNLASKKILPTLFKLWRRGHLPRDAIVVGFAQPPSRGGKLKDSAQFRVHVRQCVEAVEGARAVLSSDALAEFLLRCHFHCGLFGNALSMQRLADMLARLESTRKVARTAGLQWLSHIKAKDPSPIRQQQAPASHTPLRGPPSPPGGTTSPRGDHLRSQRIATMVGSFPRARLGAQVRMYYFSVPPFLYHQICTALLAARKREALLPRRPSGESIAGQDVFPQPLPIEERFVLEKPFGKDTESCAQMVEELSMLREDQSYFIDHYLGKELVMNLLVLRFANVCFGAIWNRQHIKSVQVIFKEDIGTEGRGGYFDQYGIIRDVMQNHLLQMLALIAMEQPLSLSAEDIRSEKLKVLKACKPLSLDDLVVGQYVRNGDNPGYLEDPSIANKESTTETFAAAVLHVHNPRWDGVPFVLKAGKALTESKVELRIQFHSVPGVVSALSECAANELVVRVQPEECIYWKVQHKVPDLTFKVKQMRMDFQYSSKYIKSSLPEAYERLLLECLAADHSHFVSSEELLSSWRIFTPALHEMQERNVKPEPYLFGTRGPAAADHLARRYGMKKFGGGLTPYIFASEMQRNNSGTIKEVAHSSPRGQGDSPLKHD</sequence>
<evidence type="ECO:0000256" key="4">
    <source>
        <dbReference type="ARBA" id="ARBA00022857"/>
    </source>
</evidence>
<dbReference type="PANTHER" id="PTHR23429:SF0">
    <property type="entry name" value="GLUCOSE-6-PHOSPHATE 1-DEHYDROGENASE"/>
    <property type="match status" value="1"/>
</dbReference>
<dbReference type="GO" id="GO:0050661">
    <property type="term" value="F:NADP binding"/>
    <property type="evidence" value="ECO:0007669"/>
    <property type="project" value="InterPro"/>
</dbReference>
<dbReference type="GO" id="GO:0004345">
    <property type="term" value="F:glucose-6-phosphate dehydrogenase activity"/>
    <property type="evidence" value="ECO:0007669"/>
    <property type="project" value="UniProtKB-EC"/>
</dbReference>
<dbReference type="SUPFAM" id="SSF55347">
    <property type="entry name" value="Glyceraldehyde-3-phosphate dehydrogenase-like, C-terminal domain"/>
    <property type="match status" value="1"/>
</dbReference>
<evidence type="ECO:0000259" key="10">
    <source>
        <dbReference type="Pfam" id="PF02781"/>
    </source>
</evidence>
<dbReference type="Gene3D" id="3.30.360.10">
    <property type="entry name" value="Dihydrodipicolinate Reductase, domain 2"/>
    <property type="match status" value="1"/>
</dbReference>
<evidence type="ECO:0000313" key="11">
    <source>
        <dbReference type="EMBL" id="KAL1495429.1"/>
    </source>
</evidence>
<dbReference type="HAMAP" id="MF_00966">
    <property type="entry name" value="G6PD"/>
    <property type="match status" value="1"/>
</dbReference>
<evidence type="ECO:0000256" key="2">
    <source>
        <dbReference type="ARBA" id="ARBA00009975"/>
    </source>
</evidence>
<dbReference type="InterPro" id="IPR036291">
    <property type="entry name" value="NAD(P)-bd_dom_sf"/>
</dbReference>
<proteinExistence type="inferred from homology"/>
<dbReference type="Gene3D" id="3.40.50.720">
    <property type="entry name" value="NAD(P)-binding Rossmann-like Domain"/>
    <property type="match status" value="2"/>
</dbReference>
<feature type="domain" description="Glucose-6-phosphate dehydrogenase NAD-binding" evidence="9">
    <location>
        <begin position="122"/>
        <end position="231"/>
    </location>
</feature>
<keyword evidence="6 7" id="KW-0119">Carbohydrate metabolism</keyword>
<comment type="similarity">
    <text evidence="2 7">Belongs to the glucose-6-phosphate dehydrogenase family.</text>
</comment>
<comment type="caution">
    <text evidence="11">The sequence shown here is derived from an EMBL/GenBank/DDBJ whole genome shotgun (WGS) entry which is preliminary data.</text>
</comment>
<dbReference type="GO" id="GO:0006006">
    <property type="term" value="P:glucose metabolic process"/>
    <property type="evidence" value="ECO:0007669"/>
    <property type="project" value="UniProtKB-KW"/>
</dbReference>
<comment type="function">
    <text evidence="7">Catalyzes the rate-limiting step of the oxidative pentose-phosphate pathway, which represents a route for the dissimilation of carbohydrates besides glycolysis.</text>
</comment>
<dbReference type="AlphaFoldDB" id="A0AB34IC08"/>
<feature type="region of interest" description="Disordered" evidence="8">
    <location>
        <begin position="249"/>
        <end position="280"/>
    </location>
</feature>
<dbReference type="GO" id="GO:0009051">
    <property type="term" value="P:pentose-phosphate shunt, oxidative branch"/>
    <property type="evidence" value="ECO:0007669"/>
    <property type="project" value="TreeGrafter"/>
</dbReference>
<feature type="domain" description="Glucose-6-phosphate dehydrogenase NAD-binding" evidence="9">
    <location>
        <begin position="300"/>
        <end position="399"/>
    </location>
</feature>
<evidence type="ECO:0000313" key="12">
    <source>
        <dbReference type="Proteomes" id="UP001515480"/>
    </source>
</evidence>
<dbReference type="EC" id="1.1.1.49" evidence="7"/>
<feature type="domain" description="Glucose-6-phosphate dehydrogenase C-terminal" evidence="10">
    <location>
        <begin position="401"/>
        <end position="686"/>
    </location>
</feature>
<evidence type="ECO:0000256" key="5">
    <source>
        <dbReference type="ARBA" id="ARBA00023002"/>
    </source>
</evidence>
<feature type="region of interest" description="Disordered" evidence="8">
    <location>
        <begin position="27"/>
        <end position="64"/>
    </location>
</feature>
<dbReference type="InterPro" id="IPR022675">
    <property type="entry name" value="G6P_DH_C"/>
</dbReference>
<dbReference type="InterPro" id="IPR022674">
    <property type="entry name" value="G6P_DH_NAD-bd"/>
</dbReference>
<keyword evidence="4 7" id="KW-0521">NADP</keyword>
<keyword evidence="5 7" id="KW-0560">Oxidoreductase</keyword>
<evidence type="ECO:0000256" key="3">
    <source>
        <dbReference type="ARBA" id="ARBA00022526"/>
    </source>
</evidence>
<dbReference type="Proteomes" id="UP001515480">
    <property type="component" value="Unassembled WGS sequence"/>
</dbReference>
<name>A0AB34IC08_PRYPA</name>
<dbReference type="PROSITE" id="PS00069">
    <property type="entry name" value="G6P_DEHYDROGENASE"/>
    <property type="match status" value="1"/>
</dbReference>
<dbReference type="Pfam" id="PF00479">
    <property type="entry name" value="G6PD_N"/>
    <property type="match status" value="2"/>
</dbReference>
<feature type="region of interest" description="Disordered" evidence="8">
    <location>
        <begin position="710"/>
        <end position="730"/>
    </location>
</feature>
<feature type="compositionally biased region" description="Low complexity" evidence="8">
    <location>
        <begin position="45"/>
        <end position="58"/>
    </location>
</feature>
<dbReference type="EMBL" id="JBGBPQ010000032">
    <property type="protein sequence ID" value="KAL1495429.1"/>
    <property type="molecule type" value="Genomic_DNA"/>
</dbReference>
<dbReference type="PRINTS" id="PR00079">
    <property type="entry name" value="G6PDHDRGNASE"/>
</dbReference>
<comment type="catalytic activity">
    <reaction evidence="7">
        <text>D-glucose 6-phosphate + NADP(+) = 6-phospho-D-glucono-1,5-lactone + NADPH + H(+)</text>
        <dbReference type="Rhea" id="RHEA:15841"/>
        <dbReference type="ChEBI" id="CHEBI:15378"/>
        <dbReference type="ChEBI" id="CHEBI:57783"/>
        <dbReference type="ChEBI" id="CHEBI:57955"/>
        <dbReference type="ChEBI" id="CHEBI:58349"/>
        <dbReference type="ChEBI" id="CHEBI:61548"/>
        <dbReference type="EC" id="1.1.1.49"/>
    </reaction>
</comment>
<protein>
    <recommendedName>
        <fullName evidence="7">Glucose-6-phosphate 1-dehydrogenase</fullName>
        <ecNumber evidence="7">1.1.1.49</ecNumber>
    </recommendedName>
</protein>
<dbReference type="Pfam" id="PF02781">
    <property type="entry name" value="G6PD_C"/>
    <property type="match status" value="1"/>
</dbReference>
<dbReference type="InterPro" id="IPR019796">
    <property type="entry name" value="G6P_DH_AS"/>
</dbReference>
<evidence type="ECO:0000256" key="7">
    <source>
        <dbReference type="RuleBase" id="RU362120"/>
    </source>
</evidence>
<gene>
    <name evidence="11" type="ORF">AB1Y20_016797</name>
</gene>
<evidence type="ECO:0000256" key="1">
    <source>
        <dbReference type="ARBA" id="ARBA00004937"/>
    </source>
</evidence>
<comment type="pathway">
    <text evidence="1 7">Carbohydrate degradation; pentose phosphate pathway; D-ribulose 5-phosphate from D-glucose 6-phosphate (oxidative stage): step 1/3.</text>
</comment>
<organism evidence="11 12">
    <name type="scientific">Prymnesium parvum</name>
    <name type="common">Toxic golden alga</name>
    <dbReference type="NCBI Taxonomy" id="97485"/>
    <lineage>
        <taxon>Eukaryota</taxon>
        <taxon>Haptista</taxon>
        <taxon>Haptophyta</taxon>
        <taxon>Prymnesiophyceae</taxon>
        <taxon>Prymnesiales</taxon>
        <taxon>Prymnesiaceae</taxon>
        <taxon>Prymnesium</taxon>
    </lineage>
</organism>
<dbReference type="InterPro" id="IPR001282">
    <property type="entry name" value="G6P_DH"/>
</dbReference>
<feature type="region of interest" description="Disordered" evidence="8">
    <location>
        <begin position="83"/>
        <end position="102"/>
    </location>
</feature>
<evidence type="ECO:0000256" key="8">
    <source>
        <dbReference type="SAM" id="MobiDB-lite"/>
    </source>
</evidence>
<accession>A0AB34IC08</accession>
<evidence type="ECO:0000256" key="6">
    <source>
        <dbReference type="ARBA" id="ARBA00023277"/>
    </source>
</evidence>
<dbReference type="SUPFAM" id="SSF51735">
    <property type="entry name" value="NAD(P)-binding Rossmann-fold domains"/>
    <property type="match status" value="2"/>
</dbReference>
<keyword evidence="3 7" id="KW-0313">Glucose metabolism</keyword>
<keyword evidence="12" id="KW-1185">Reference proteome</keyword>
<reference evidence="11 12" key="1">
    <citation type="journal article" date="2024" name="Science">
        <title>Giant polyketide synthase enzymes in the biosynthesis of giant marine polyether toxins.</title>
        <authorList>
            <person name="Fallon T.R."/>
            <person name="Shende V.V."/>
            <person name="Wierzbicki I.H."/>
            <person name="Pendleton A.L."/>
            <person name="Watervoot N.F."/>
            <person name="Auber R.P."/>
            <person name="Gonzalez D.J."/>
            <person name="Wisecaver J.H."/>
            <person name="Moore B.S."/>
        </authorList>
    </citation>
    <scope>NUCLEOTIDE SEQUENCE [LARGE SCALE GENOMIC DNA]</scope>
    <source>
        <strain evidence="11 12">12B1</strain>
    </source>
</reference>
<evidence type="ECO:0000259" key="9">
    <source>
        <dbReference type="Pfam" id="PF00479"/>
    </source>
</evidence>